<protein>
    <submittedName>
        <fullName evidence="1">Uncharacterized protein</fullName>
    </submittedName>
</protein>
<proteinExistence type="predicted"/>
<reference evidence="1" key="1">
    <citation type="submission" date="2015-07" db="EMBL/GenBank/DDBJ databases">
        <title>MeaNS - Measles Nucleotide Surveillance Program.</title>
        <authorList>
            <person name="Tran T."/>
            <person name="Druce J."/>
        </authorList>
    </citation>
    <scope>NUCLEOTIDE SEQUENCE</scope>
    <source>
        <strain evidence="1">UCB-OBI-ISO-001</strain>
        <tissue evidence="1">Gonad</tissue>
    </source>
</reference>
<dbReference type="AlphaFoldDB" id="A0A0L8FPG9"/>
<name>A0A0L8FPG9_OCTBM</name>
<accession>A0A0L8FPG9</accession>
<dbReference type="EMBL" id="KQ428307">
    <property type="protein sequence ID" value="KOF66285.1"/>
    <property type="molecule type" value="Genomic_DNA"/>
</dbReference>
<gene>
    <name evidence="1" type="ORF">OCBIM_22012944mg</name>
</gene>
<organism evidence="1">
    <name type="scientific">Octopus bimaculoides</name>
    <name type="common">California two-spotted octopus</name>
    <dbReference type="NCBI Taxonomy" id="37653"/>
    <lineage>
        <taxon>Eukaryota</taxon>
        <taxon>Metazoa</taxon>
        <taxon>Spiralia</taxon>
        <taxon>Lophotrochozoa</taxon>
        <taxon>Mollusca</taxon>
        <taxon>Cephalopoda</taxon>
        <taxon>Coleoidea</taxon>
        <taxon>Octopodiformes</taxon>
        <taxon>Octopoda</taxon>
        <taxon>Incirrata</taxon>
        <taxon>Octopodidae</taxon>
        <taxon>Octopus</taxon>
    </lineage>
</organism>
<evidence type="ECO:0000313" key="1">
    <source>
        <dbReference type="EMBL" id="KOF66285.1"/>
    </source>
</evidence>
<sequence length="95" mass="11156">MLDKTPRANERSESSENRNCLVKLNAKNTLSINQRLSIVFIEKYLKQMKSRGKEIHLIIAPIEKYLKNQTFPKQNLRELHKKQHSLQSGISQLRL</sequence>